<dbReference type="OrthoDB" id="10251727at2759"/>
<keyword evidence="2" id="KW-1185">Reference proteome</keyword>
<dbReference type="AlphaFoldDB" id="A0A183DDB5"/>
<evidence type="ECO:0000313" key="3">
    <source>
        <dbReference type="WBParaSite" id="GPUH_0000671501-mRNA-1"/>
    </source>
</evidence>
<dbReference type="EMBL" id="UYRT01016190">
    <property type="protein sequence ID" value="VDK55743.1"/>
    <property type="molecule type" value="Genomic_DNA"/>
</dbReference>
<evidence type="ECO:0000313" key="2">
    <source>
        <dbReference type="Proteomes" id="UP000271098"/>
    </source>
</evidence>
<dbReference type="InterPro" id="IPR023674">
    <property type="entry name" value="Ribosomal_uL1-like"/>
</dbReference>
<evidence type="ECO:0000313" key="1">
    <source>
        <dbReference type="EMBL" id="VDK55743.1"/>
    </source>
</evidence>
<sequence length="131" mass="14368">MKREIEKAYYSVMLPLSAYRVRTSLRVGNLSSPTEHIVANVSTAIEKLFQFCPGGLANIRSLNFQMITGGPSLPLYIDVGSRNNVVLPQPKGKGAPVKKEKSPIIDELSTLPEGMEVLVQRNGDVRVVDSK</sequence>
<dbReference type="Proteomes" id="UP000271098">
    <property type="component" value="Unassembled WGS sequence"/>
</dbReference>
<dbReference type="WBParaSite" id="GPUH_0000671501-mRNA-1">
    <property type="protein sequence ID" value="GPUH_0000671501-mRNA-1"/>
    <property type="gene ID" value="GPUH_0000671501"/>
</dbReference>
<reference evidence="1 2" key="2">
    <citation type="submission" date="2018-11" db="EMBL/GenBank/DDBJ databases">
        <authorList>
            <consortium name="Pathogen Informatics"/>
        </authorList>
    </citation>
    <scope>NUCLEOTIDE SEQUENCE [LARGE SCALE GENOMIC DNA]</scope>
</reference>
<accession>A0A183DDB5</accession>
<gene>
    <name evidence="1" type="ORF">GPUH_LOCUS6706</name>
</gene>
<name>A0A183DDB5_9BILA</name>
<dbReference type="SUPFAM" id="SSF56808">
    <property type="entry name" value="Ribosomal protein L1"/>
    <property type="match status" value="1"/>
</dbReference>
<protein>
    <submittedName>
        <fullName evidence="3">Germane domain-containing protein</fullName>
    </submittedName>
</protein>
<organism evidence="3">
    <name type="scientific">Gongylonema pulchrum</name>
    <dbReference type="NCBI Taxonomy" id="637853"/>
    <lineage>
        <taxon>Eukaryota</taxon>
        <taxon>Metazoa</taxon>
        <taxon>Ecdysozoa</taxon>
        <taxon>Nematoda</taxon>
        <taxon>Chromadorea</taxon>
        <taxon>Rhabditida</taxon>
        <taxon>Spirurina</taxon>
        <taxon>Spiruromorpha</taxon>
        <taxon>Spiruroidea</taxon>
        <taxon>Gongylonematidae</taxon>
        <taxon>Gongylonema</taxon>
    </lineage>
</organism>
<reference evidence="3" key="1">
    <citation type="submission" date="2016-06" db="UniProtKB">
        <authorList>
            <consortium name="WormBaseParasite"/>
        </authorList>
    </citation>
    <scope>IDENTIFICATION</scope>
</reference>
<proteinExistence type="predicted"/>